<protein>
    <submittedName>
        <fullName evidence="1">Uncharacterized protein</fullName>
    </submittedName>
</protein>
<accession>A0A1D7XFP5</accession>
<evidence type="ECO:0000313" key="2">
    <source>
        <dbReference type="Proteomes" id="UP000225358"/>
    </source>
</evidence>
<sequence length="120" mass="13909">MSKQINTIMLNLVSFRDDMKNLPRETVDIHVSAYRALIDMLPLKRDQHAANMMLNAMLKKMIQTDLILAYEYQGRLYATYNKAVPGLGSTEELHGLNLDQNTWDSMRRVMVWAESGKIYE</sequence>
<gene>
    <name evidence="1" type="ORF">ESCO13_00271</name>
</gene>
<organism evidence="1 2">
    <name type="scientific">Escherichia phage ESCO13</name>
    <dbReference type="NCBI Taxonomy" id="1881104"/>
    <lineage>
        <taxon>Viruses</taxon>
        <taxon>Duplodnaviria</taxon>
        <taxon>Heunggongvirae</taxon>
        <taxon>Uroviricota</taxon>
        <taxon>Caudoviricetes</taxon>
        <taxon>Stephanstirmvirinae</taxon>
        <taxon>Phapecoctavirus</taxon>
        <taxon>Phapecoctavirus ESCO13</taxon>
    </lineage>
</organism>
<dbReference type="Proteomes" id="UP000225358">
    <property type="component" value="Segment"/>
</dbReference>
<keyword evidence="2" id="KW-1185">Reference proteome</keyword>
<name>A0A1D7XFP5_9CAUD</name>
<dbReference type="EMBL" id="KX552041">
    <property type="protein sequence ID" value="AOQ27394.1"/>
    <property type="molecule type" value="Genomic_DNA"/>
</dbReference>
<proteinExistence type="predicted"/>
<evidence type="ECO:0000313" key="1">
    <source>
        <dbReference type="EMBL" id="AOQ27394.1"/>
    </source>
</evidence>
<reference evidence="1" key="1">
    <citation type="submission" date="2017-02" db="EMBL/GenBank/DDBJ databases">
        <title>Complete genome sequence of two Escherichia coli phages, vB_EcoM_ ESCO5 and vB_EcoM_ESCO13, which are related to phAPEC8.</title>
        <authorList>
            <person name="Trotereau A."/>
            <person name="Gonnet M."/>
            <person name="Viardot A."/>
            <person name="Lalmanach A.-C."/>
            <person name="Guabiraba R."/>
            <person name="Chanteloup N."/>
            <person name="Schouler C."/>
        </authorList>
    </citation>
    <scope>NUCLEOTIDE SEQUENCE [LARGE SCALE GENOMIC DNA]</scope>
</reference>